<dbReference type="HOGENOM" id="CLU_015091_0_0_1"/>
<dbReference type="AlphaFoldDB" id="A0A0C9TYG2"/>
<protein>
    <submittedName>
        <fullName evidence="2">Uncharacterized protein</fullName>
    </submittedName>
</protein>
<evidence type="ECO:0000313" key="3">
    <source>
        <dbReference type="Proteomes" id="UP000053647"/>
    </source>
</evidence>
<feature type="transmembrane region" description="Helical" evidence="1">
    <location>
        <begin position="172"/>
        <end position="200"/>
    </location>
</feature>
<dbReference type="EMBL" id="KN819361">
    <property type="protein sequence ID" value="KIJ12607.1"/>
    <property type="molecule type" value="Genomic_DNA"/>
</dbReference>
<dbReference type="OrthoDB" id="2657661at2759"/>
<accession>A0A0C9TYG2</accession>
<keyword evidence="1" id="KW-1133">Transmembrane helix</keyword>
<feature type="transmembrane region" description="Helical" evidence="1">
    <location>
        <begin position="207"/>
        <end position="228"/>
    </location>
</feature>
<dbReference type="Proteomes" id="UP000053647">
    <property type="component" value="Unassembled WGS sequence"/>
</dbReference>
<reference evidence="3" key="2">
    <citation type="submission" date="2015-01" db="EMBL/GenBank/DDBJ databases">
        <title>Evolutionary Origins and Diversification of the Mycorrhizal Mutualists.</title>
        <authorList>
            <consortium name="DOE Joint Genome Institute"/>
            <consortium name="Mycorrhizal Genomics Consortium"/>
            <person name="Kohler A."/>
            <person name="Kuo A."/>
            <person name="Nagy L.G."/>
            <person name="Floudas D."/>
            <person name="Copeland A."/>
            <person name="Barry K.W."/>
            <person name="Cichocki N."/>
            <person name="Veneault-Fourrey C."/>
            <person name="LaButti K."/>
            <person name="Lindquist E.A."/>
            <person name="Lipzen A."/>
            <person name="Lundell T."/>
            <person name="Morin E."/>
            <person name="Murat C."/>
            <person name="Riley R."/>
            <person name="Ohm R."/>
            <person name="Sun H."/>
            <person name="Tunlid A."/>
            <person name="Henrissat B."/>
            <person name="Grigoriev I.V."/>
            <person name="Hibbett D.S."/>
            <person name="Martin F."/>
        </authorList>
    </citation>
    <scope>NUCLEOTIDE SEQUENCE [LARGE SCALE GENOMIC DNA]</scope>
    <source>
        <strain evidence="3">ATCC 200175</strain>
    </source>
</reference>
<reference evidence="2 3" key="1">
    <citation type="submission" date="2014-06" db="EMBL/GenBank/DDBJ databases">
        <authorList>
            <consortium name="DOE Joint Genome Institute"/>
            <person name="Kuo A."/>
            <person name="Kohler A."/>
            <person name="Nagy L.G."/>
            <person name="Floudas D."/>
            <person name="Copeland A."/>
            <person name="Barry K.W."/>
            <person name="Cichocki N."/>
            <person name="Veneault-Fourrey C."/>
            <person name="LaButti K."/>
            <person name="Lindquist E.A."/>
            <person name="Lipzen A."/>
            <person name="Lundell T."/>
            <person name="Morin E."/>
            <person name="Murat C."/>
            <person name="Sun H."/>
            <person name="Tunlid A."/>
            <person name="Henrissat B."/>
            <person name="Grigoriev I.V."/>
            <person name="Hibbett D.S."/>
            <person name="Martin F."/>
            <person name="Nordberg H.P."/>
            <person name="Cantor M.N."/>
            <person name="Hua S.X."/>
        </authorList>
    </citation>
    <scope>NUCLEOTIDE SEQUENCE [LARGE SCALE GENOMIC DNA]</scope>
    <source>
        <strain evidence="2 3">ATCC 200175</strain>
    </source>
</reference>
<sequence>MAHVSFSSTFKFYNFYGQGGARLEANLSVYAKADNEPDENSWLFSLLDLLCFCAPSAHTGELKSIWVDDVINYARWKIFANKLGNEWNGFTIYSTVMLAVDVSFLAVPGVDAGHVGSQSVPTVATYMSLLSIIGSVLSSVLLARQNLAQEESAVGAATFMNRMTRWGVGCNALGIMFSLPFVLLMWAMISFLLALCYVIFQSTDRSSWCVMIPGAVLVAMLALLPVWWGRDYLGWLPRQPWVGKADPHQSNHNAGVIQAPGVV</sequence>
<keyword evidence="1" id="KW-0812">Transmembrane</keyword>
<name>A0A0C9TYG2_PAXIN</name>
<keyword evidence="1" id="KW-0472">Membrane</keyword>
<proteinExistence type="predicted"/>
<evidence type="ECO:0000256" key="1">
    <source>
        <dbReference type="SAM" id="Phobius"/>
    </source>
</evidence>
<keyword evidence="3" id="KW-1185">Reference proteome</keyword>
<feature type="transmembrane region" description="Helical" evidence="1">
    <location>
        <begin position="123"/>
        <end position="143"/>
    </location>
</feature>
<evidence type="ECO:0000313" key="2">
    <source>
        <dbReference type="EMBL" id="KIJ12607.1"/>
    </source>
</evidence>
<gene>
    <name evidence="2" type="ORF">PAXINDRAFT_117932</name>
</gene>
<feature type="transmembrane region" description="Helical" evidence="1">
    <location>
        <begin position="90"/>
        <end position="111"/>
    </location>
</feature>
<organism evidence="2 3">
    <name type="scientific">Paxillus involutus ATCC 200175</name>
    <dbReference type="NCBI Taxonomy" id="664439"/>
    <lineage>
        <taxon>Eukaryota</taxon>
        <taxon>Fungi</taxon>
        <taxon>Dikarya</taxon>
        <taxon>Basidiomycota</taxon>
        <taxon>Agaricomycotina</taxon>
        <taxon>Agaricomycetes</taxon>
        <taxon>Agaricomycetidae</taxon>
        <taxon>Boletales</taxon>
        <taxon>Paxilineae</taxon>
        <taxon>Paxillaceae</taxon>
        <taxon>Paxillus</taxon>
    </lineage>
</organism>